<dbReference type="EMBL" id="AGVY01000174">
    <property type="protein sequence ID" value="EHN03059.1"/>
    <property type="molecule type" value="Genomic_DNA"/>
</dbReference>
<accession>H0GT27</accession>
<evidence type="ECO:0000313" key="3">
    <source>
        <dbReference type="Proteomes" id="UP000009009"/>
    </source>
</evidence>
<keyword evidence="1" id="KW-0472">Membrane</keyword>
<keyword evidence="3" id="KW-1185">Reference proteome</keyword>
<organism evidence="2 3">
    <name type="scientific">Saccharomyces cerevisiae x Saccharomyces kudriavzevii (strain VIN7)</name>
    <name type="common">Yeast</name>
    <dbReference type="NCBI Taxonomy" id="1095631"/>
    <lineage>
        <taxon>Eukaryota</taxon>
        <taxon>Fungi</taxon>
        <taxon>Dikarya</taxon>
        <taxon>Ascomycota</taxon>
        <taxon>Saccharomycotina</taxon>
        <taxon>Saccharomycetes</taxon>
        <taxon>Saccharomycetales</taxon>
        <taxon>Saccharomycetaceae</taxon>
        <taxon>Saccharomyces</taxon>
    </lineage>
</organism>
<dbReference type="HOGENOM" id="CLU_160174_0_0_1"/>
<comment type="caution">
    <text evidence="2">The sequence shown here is derived from an EMBL/GenBank/DDBJ whole genome shotgun (WGS) entry which is preliminary data.</text>
</comment>
<sequence length="129" mass="14783">MDFLSTTTAPPNFFELRETTVIVFLPGTKIKIHQNALKYLKMEQETTQVELVENRGEEEMVKCNEYMIDLEAGLLPHEGSGKSGTFKQCRDSFLGFIEELIIVIIIVLIFYSLTMAGLFYVMTMTKILF</sequence>
<dbReference type="AlphaFoldDB" id="H0GT27"/>
<feature type="transmembrane region" description="Helical" evidence="1">
    <location>
        <begin position="100"/>
        <end position="121"/>
    </location>
</feature>
<evidence type="ECO:0000256" key="1">
    <source>
        <dbReference type="SAM" id="Phobius"/>
    </source>
</evidence>
<reference evidence="2 3" key="1">
    <citation type="journal article" date="2012" name="FEMS Yeast Res.">
        <title>The genome sequence of the wine yeast VIN7 reveals an allotriploid hybrid genome with Saccharomyces cerevisiae and Saccharomyces kudriavzevii origins.</title>
        <authorList>
            <person name="Borneman A.R."/>
            <person name="Desany B.A."/>
            <person name="Riches D."/>
            <person name="Affourtit J.P."/>
            <person name="Forgan A.H."/>
            <person name="Pretorius I.S."/>
            <person name="Egholm M."/>
            <person name="Chambers P.J."/>
        </authorList>
    </citation>
    <scope>NUCLEOTIDE SEQUENCE [LARGE SCALE GENOMIC DNA]</scope>
    <source>
        <strain evidence="2 3">VIN7</strain>
    </source>
</reference>
<evidence type="ECO:0000313" key="2">
    <source>
        <dbReference type="EMBL" id="EHN03059.1"/>
    </source>
</evidence>
<keyword evidence="1" id="KW-1133">Transmembrane helix</keyword>
<gene>
    <name evidence="2" type="ORF">VIN7_6367</name>
</gene>
<dbReference type="OrthoDB" id="4055998at2759"/>
<dbReference type="Proteomes" id="UP000009009">
    <property type="component" value="Unassembled WGS sequence"/>
</dbReference>
<dbReference type="PhylomeDB" id="H0GT27"/>
<name>H0GT27_SACCK</name>
<keyword evidence="1" id="KW-0812">Transmembrane</keyword>
<proteinExistence type="predicted"/>
<protein>
    <submittedName>
        <fullName evidence="2">Phm6p</fullName>
    </submittedName>
</protein>